<dbReference type="Proteomes" id="UP000230069">
    <property type="component" value="Unassembled WGS sequence"/>
</dbReference>
<reference evidence="1 2" key="1">
    <citation type="submission" date="2017-09" db="EMBL/GenBank/DDBJ databases">
        <title>WGS assembly of Aquilegia coerulea Goldsmith.</title>
        <authorList>
            <person name="Hodges S."/>
            <person name="Kramer E."/>
            <person name="Nordborg M."/>
            <person name="Tomkins J."/>
            <person name="Borevitz J."/>
            <person name="Derieg N."/>
            <person name="Yan J."/>
            <person name="Mihaltcheva S."/>
            <person name="Hayes R.D."/>
            <person name="Rokhsar D."/>
        </authorList>
    </citation>
    <scope>NUCLEOTIDE SEQUENCE [LARGE SCALE GENOMIC DNA]</scope>
    <source>
        <strain evidence="2">cv. Goldsmith</strain>
    </source>
</reference>
<name>A0A2G5DKX9_AQUCA</name>
<dbReference type="InParanoid" id="A0A2G5DKX9"/>
<accession>A0A2G5DKX9</accession>
<organism evidence="1 2">
    <name type="scientific">Aquilegia coerulea</name>
    <name type="common">Rocky mountain columbine</name>
    <dbReference type="NCBI Taxonomy" id="218851"/>
    <lineage>
        <taxon>Eukaryota</taxon>
        <taxon>Viridiplantae</taxon>
        <taxon>Streptophyta</taxon>
        <taxon>Embryophyta</taxon>
        <taxon>Tracheophyta</taxon>
        <taxon>Spermatophyta</taxon>
        <taxon>Magnoliopsida</taxon>
        <taxon>Ranunculales</taxon>
        <taxon>Ranunculaceae</taxon>
        <taxon>Thalictroideae</taxon>
        <taxon>Aquilegia</taxon>
    </lineage>
</organism>
<sequence length="121" mass="13401">MDTVIIRNVIGATFVMMKSSNSSLCRRASHAFIRTFLDQAFLHCSGVSESLLTVCDRELNIAVFGKDPKGGQCIEVSLTPEMFRLSGFPMVMFKISWCPLHRLSPHRLCGLAPLETHSVAS</sequence>
<keyword evidence="2" id="KW-1185">Reference proteome</keyword>
<evidence type="ECO:0000313" key="1">
    <source>
        <dbReference type="EMBL" id="PIA43907.1"/>
    </source>
</evidence>
<gene>
    <name evidence="1" type="ORF">AQUCO_01800153v1</name>
</gene>
<dbReference type="EMBL" id="KZ305035">
    <property type="protein sequence ID" value="PIA43907.1"/>
    <property type="molecule type" value="Genomic_DNA"/>
</dbReference>
<proteinExistence type="predicted"/>
<dbReference type="AlphaFoldDB" id="A0A2G5DKX9"/>
<protein>
    <submittedName>
        <fullName evidence="1">Uncharacterized protein</fullName>
    </submittedName>
</protein>
<evidence type="ECO:0000313" key="2">
    <source>
        <dbReference type="Proteomes" id="UP000230069"/>
    </source>
</evidence>